<evidence type="ECO:0000313" key="2">
    <source>
        <dbReference type="EMBL" id="GGB86660.1"/>
    </source>
</evidence>
<evidence type="ECO:0008006" key="4">
    <source>
        <dbReference type="Google" id="ProtNLM"/>
    </source>
</evidence>
<dbReference type="Proteomes" id="UP000628079">
    <property type="component" value="Unassembled WGS sequence"/>
</dbReference>
<sequence length="355" mass="35325">MRDATPSAPGPTRRLVTAGALGAVVAALAGCGIRLEDDAPRVPLVPTREPIDAEKALLRLHAAVVAASTASFVATDPLAPLLPQLHARQATVLHDALRQRGVPESELATPSATPSTSGTASATSSPGGSPASATPTSTAPAVVRRPVAEVEGEVVAAGSGLEGAEAELRPTLVAVLGQAHAAVELARPVAAPRPVATAGPSASASPSATGSSGPAVPPSWSSPVALVPLVVATRRATWLLEVAAARSPKAVRSAWLRDITALQALTSDLVDATGPSAPEPDLGQTLPRPVTTAAEAATLATEALTTLLTAMGAALRPAIDADPEAAFAALPGWLGTVAAVAHQHGIRLTAFPGLA</sequence>
<feature type="compositionally biased region" description="Low complexity" evidence="1">
    <location>
        <begin position="108"/>
        <end position="143"/>
    </location>
</feature>
<feature type="region of interest" description="Disordered" evidence="1">
    <location>
        <begin position="194"/>
        <end position="219"/>
    </location>
</feature>
<protein>
    <recommendedName>
        <fullName evidence="4">DUF4439 domain-containing protein</fullName>
    </recommendedName>
</protein>
<name>A0A8H9FV49_9MICO</name>
<organism evidence="2 3">
    <name type="scientific">Knoellia flava</name>
    <dbReference type="NCBI Taxonomy" id="913969"/>
    <lineage>
        <taxon>Bacteria</taxon>
        <taxon>Bacillati</taxon>
        <taxon>Actinomycetota</taxon>
        <taxon>Actinomycetes</taxon>
        <taxon>Micrococcales</taxon>
        <taxon>Intrasporangiaceae</taxon>
        <taxon>Knoellia</taxon>
    </lineage>
</organism>
<dbReference type="PROSITE" id="PS51257">
    <property type="entry name" value="PROKAR_LIPOPROTEIN"/>
    <property type="match status" value="1"/>
</dbReference>
<dbReference type="RefSeq" id="WP_188450449.1">
    <property type="nucleotide sequence ID" value="NZ_BMEA01000002.1"/>
</dbReference>
<gene>
    <name evidence="2" type="ORF">GCM10011314_28070</name>
</gene>
<evidence type="ECO:0000313" key="3">
    <source>
        <dbReference type="Proteomes" id="UP000628079"/>
    </source>
</evidence>
<reference evidence="2" key="2">
    <citation type="submission" date="2020-09" db="EMBL/GenBank/DDBJ databases">
        <authorList>
            <person name="Sun Q."/>
            <person name="Zhou Y."/>
        </authorList>
    </citation>
    <scope>NUCLEOTIDE SEQUENCE</scope>
    <source>
        <strain evidence="2">CGMCC 1.10749</strain>
    </source>
</reference>
<evidence type="ECO:0000256" key="1">
    <source>
        <dbReference type="SAM" id="MobiDB-lite"/>
    </source>
</evidence>
<comment type="caution">
    <text evidence="2">The sequence shown here is derived from an EMBL/GenBank/DDBJ whole genome shotgun (WGS) entry which is preliminary data.</text>
</comment>
<dbReference type="EMBL" id="BMEA01000002">
    <property type="protein sequence ID" value="GGB86660.1"/>
    <property type="molecule type" value="Genomic_DNA"/>
</dbReference>
<accession>A0A8H9FV49</accession>
<reference evidence="2" key="1">
    <citation type="journal article" date="2014" name="Int. J. Syst. Evol. Microbiol.">
        <title>Complete genome sequence of Corynebacterium casei LMG S-19264T (=DSM 44701T), isolated from a smear-ripened cheese.</title>
        <authorList>
            <consortium name="US DOE Joint Genome Institute (JGI-PGF)"/>
            <person name="Walter F."/>
            <person name="Albersmeier A."/>
            <person name="Kalinowski J."/>
            <person name="Ruckert C."/>
        </authorList>
    </citation>
    <scope>NUCLEOTIDE SEQUENCE</scope>
    <source>
        <strain evidence="2">CGMCC 1.10749</strain>
    </source>
</reference>
<feature type="region of interest" description="Disordered" evidence="1">
    <location>
        <begin position="101"/>
        <end position="143"/>
    </location>
</feature>
<proteinExistence type="predicted"/>
<dbReference type="AlphaFoldDB" id="A0A8H9FV49"/>